<organism evidence="3 4">
    <name type="scientific">Alteromonas salexigens</name>
    <dbReference type="NCBI Taxonomy" id="2982530"/>
    <lineage>
        <taxon>Bacteria</taxon>
        <taxon>Pseudomonadati</taxon>
        <taxon>Pseudomonadota</taxon>
        <taxon>Gammaproteobacteria</taxon>
        <taxon>Alteromonadales</taxon>
        <taxon>Alteromonadaceae</taxon>
        <taxon>Alteromonas/Salinimonas group</taxon>
        <taxon>Alteromonas</taxon>
    </lineage>
</organism>
<evidence type="ECO:0000313" key="4">
    <source>
        <dbReference type="Proteomes" id="UP001209257"/>
    </source>
</evidence>
<dbReference type="RefSeq" id="WP_262993899.1">
    <property type="nucleotide sequence ID" value="NZ_JAOTJC010000008.1"/>
</dbReference>
<evidence type="ECO:0000256" key="1">
    <source>
        <dbReference type="SAM" id="SignalP"/>
    </source>
</evidence>
<dbReference type="InterPro" id="IPR046863">
    <property type="entry name" value="MbnP-like_dom"/>
</dbReference>
<dbReference type="InterPro" id="IPR023977">
    <property type="entry name" value="MbnP-like"/>
</dbReference>
<feature type="domain" description="Copper-binding protein MbnP-like" evidence="2">
    <location>
        <begin position="50"/>
        <end position="240"/>
    </location>
</feature>
<accession>A0ABT2VNH2</accession>
<protein>
    <submittedName>
        <fullName evidence="3">Metallo-mystery pair system four-Cys motif protein</fullName>
    </submittedName>
</protein>
<dbReference type="NCBIfam" id="TIGR04052">
    <property type="entry name" value="MbnP_like_WxW"/>
    <property type="match status" value="1"/>
</dbReference>
<sequence>MRNTVVRSAVICTLLSALAACDNIIPNREGGTIPVHLKHVDTGTCPMTMTINNNKWAIDYLAMYASNPAIRIDGKWQPLKFKQTDWQTPDIALLKFHPSCDGKKEGNTRLQLEASAELMQLATNFRFTIGLPFEENHANPLTQPSPLNDSSMFWSWQTGHKFLRLDVHNPAAPNQTWSYHLGSIGCDSESAMRPPEKSCTFTNRVEMILPMTQLDSDLDLALSVPVMLAQVSLPDTDGCMFESPDDPVCNQLLRNLLHRPWLDWD</sequence>
<proteinExistence type="predicted"/>
<evidence type="ECO:0000313" key="3">
    <source>
        <dbReference type="EMBL" id="MCU7554832.1"/>
    </source>
</evidence>
<comment type="caution">
    <text evidence="3">The sequence shown here is derived from an EMBL/GenBank/DDBJ whole genome shotgun (WGS) entry which is preliminary data.</text>
</comment>
<gene>
    <name evidence="3" type="ORF">OCL06_09500</name>
</gene>
<name>A0ABT2VNH2_9ALTE</name>
<reference evidence="4" key="1">
    <citation type="submission" date="2023-07" db="EMBL/GenBank/DDBJ databases">
        <title>Study on multiphase classification of strain Alteromonas salexigens isolated from the Yellow Sea.</title>
        <authorList>
            <person name="Sun L."/>
        </authorList>
    </citation>
    <scope>NUCLEOTIDE SEQUENCE [LARGE SCALE GENOMIC DNA]</scope>
    <source>
        <strain evidence="4">ASW11-19</strain>
    </source>
</reference>
<dbReference type="EMBL" id="JAOTJC010000008">
    <property type="protein sequence ID" value="MCU7554832.1"/>
    <property type="molecule type" value="Genomic_DNA"/>
</dbReference>
<keyword evidence="4" id="KW-1185">Reference proteome</keyword>
<feature type="chain" id="PRO_5047333092" evidence="1">
    <location>
        <begin position="20"/>
        <end position="265"/>
    </location>
</feature>
<feature type="signal peptide" evidence="1">
    <location>
        <begin position="1"/>
        <end position="19"/>
    </location>
</feature>
<dbReference type="Proteomes" id="UP001209257">
    <property type="component" value="Unassembled WGS sequence"/>
</dbReference>
<keyword evidence="1" id="KW-0732">Signal</keyword>
<dbReference type="Pfam" id="PF20243">
    <property type="entry name" value="MbnP"/>
    <property type="match status" value="1"/>
</dbReference>
<dbReference type="PROSITE" id="PS51257">
    <property type="entry name" value="PROKAR_LIPOPROTEIN"/>
    <property type="match status" value="1"/>
</dbReference>
<evidence type="ECO:0000259" key="2">
    <source>
        <dbReference type="Pfam" id="PF20243"/>
    </source>
</evidence>